<sequence length="56" mass="6393">MESLEHILNSYNSSDINELSTETLEVWSSACLDETISYYTDCNSALLQSKEKEDKN</sequence>
<accession>A0A1C9C7J1</accession>
<evidence type="ECO:0000313" key="1">
    <source>
        <dbReference type="EMBL" id="AOM64340.1"/>
    </source>
</evidence>
<dbReference type="AlphaFoldDB" id="A0A1C9C7J1"/>
<dbReference type="GeneID" id="29069611"/>
<keyword evidence="1" id="KW-0934">Plastid</keyword>
<proteinExistence type="predicted"/>
<dbReference type="EMBL" id="KX284709">
    <property type="protein sequence ID" value="AOM64340.1"/>
    <property type="molecule type" value="Genomic_DNA"/>
</dbReference>
<reference evidence="1" key="1">
    <citation type="journal article" date="2016" name="BMC Biol.">
        <title>Parallel evolution of highly conserved plastid genome architecture in red seaweeds and seed plants.</title>
        <authorList>
            <person name="Lee J."/>
            <person name="Cho C.H."/>
            <person name="Park S.I."/>
            <person name="Choi J.W."/>
            <person name="Song H.S."/>
            <person name="West J.A."/>
            <person name="Bhattacharya D."/>
            <person name="Yoon H.S."/>
        </authorList>
    </citation>
    <scope>NUCLEOTIDE SEQUENCE</scope>
</reference>
<dbReference type="RefSeq" id="YP_009293658.1">
    <property type="nucleotide sequence ID" value="NC_031144.1"/>
</dbReference>
<protein>
    <submittedName>
        <fullName evidence="1">Uncharacterized protein</fullName>
    </submittedName>
</protein>
<gene>
    <name evidence="1" type="primary">orf58</name>
    <name evidence="1" type="ORF">Rhodyp_062</name>
</gene>
<organism evidence="1">
    <name type="scientific">Rhodymenia pseudopalmata</name>
    <name type="common">Red alga</name>
    <dbReference type="NCBI Taxonomy" id="31502"/>
    <lineage>
        <taxon>Eukaryota</taxon>
        <taxon>Rhodophyta</taxon>
        <taxon>Florideophyceae</taxon>
        <taxon>Rhodymeniophycidae</taxon>
        <taxon>Rhodymeniales</taxon>
        <taxon>Rhodymeniaceae</taxon>
        <taxon>Rhodymenia</taxon>
    </lineage>
</organism>
<geneLocation type="plastid" evidence="1"/>
<name>A0A1C9C7J1_RHOPU</name>